<feature type="compositionally biased region" description="Low complexity" evidence="1">
    <location>
        <begin position="163"/>
        <end position="172"/>
    </location>
</feature>
<organism evidence="4 5">
    <name type="scientific">Fragilariopsis cylindrus CCMP1102</name>
    <dbReference type="NCBI Taxonomy" id="635003"/>
    <lineage>
        <taxon>Eukaryota</taxon>
        <taxon>Sar</taxon>
        <taxon>Stramenopiles</taxon>
        <taxon>Ochrophyta</taxon>
        <taxon>Bacillariophyta</taxon>
        <taxon>Bacillariophyceae</taxon>
        <taxon>Bacillariophycidae</taxon>
        <taxon>Bacillariales</taxon>
        <taxon>Bacillariaceae</taxon>
        <taxon>Fragilariopsis</taxon>
    </lineage>
</organism>
<keyword evidence="5" id="KW-1185">Reference proteome</keyword>
<dbReference type="KEGG" id="fcy:FRACYDRAFT_235240"/>
<evidence type="ECO:0000313" key="4">
    <source>
        <dbReference type="EMBL" id="OEU21614.1"/>
    </source>
</evidence>
<dbReference type="EMBL" id="KV784354">
    <property type="protein sequence ID" value="OEU21614.1"/>
    <property type="molecule type" value="Genomic_DNA"/>
</dbReference>
<dbReference type="PANTHER" id="PTHR32026:SF10">
    <property type="entry name" value="METHYLTRANSFERASE-LIKE PROTEIN 24-RELATED"/>
    <property type="match status" value="1"/>
</dbReference>
<dbReference type="InterPro" id="IPR025714">
    <property type="entry name" value="Methyltranfer_dom"/>
</dbReference>
<dbReference type="PANTHER" id="PTHR32026">
    <property type="entry name" value="METHYLTRANSFERASE-LIKE PROTEIN 24"/>
    <property type="match status" value="1"/>
</dbReference>
<gene>
    <name evidence="4" type="ORF">FRACYDRAFT_235240</name>
</gene>
<sequence length="426" mass="48299">MTSSLSSSAVLMGRTTGKKNNAIVIILPILATLSILIFSFRVSYNQLWKHYITGVNNSNNNEVSSSRDNSDEQQHCESILNKFDKTFNDKRKARQRRVILMQQQQNNPNNNGTEVISITEKEALIIEKEFWDLYEPEAICFTEERVGKTSKHLSQQQQHHTIGNDGTTTDNDNSFERYDSFGDGPKFICGIDIIAANANAANASSPSSSSTTVASSSSSSKNENNNNNCLVYSIGSSNNIDFEMAVSKFTKSNSNGNNNNPINGCEIHTFDPTIEYSNFIGHDYAIFHQWGLGNDNSRMNRGKYNWISKSFNTIIKELNHTGRIIDILKIDCELCEWFTMPQLFQDITNSGLIVNQIQIEMHRSSKKRQRAAIPQNITSFFEFADNAKMRIFHKERNGWGCDGYRCIEYAFISEDFLRKVNKEAIC</sequence>
<evidence type="ECO:0000256" key="2">
    <source>
        <dbReference type="SAM" id="Phobius"/>
    </source>
</evidence>
<keyword evidence="2" id="KW-1133">Transmembrane helix</keyword>
<dbReference type="Proteomes" id="UP000095751">
    <property type="component" value="Unassembled WGS sequence"/>
</dbReference>
<dbReference type="Pfam" id="PF13383">
    <property type="entry name" value="Methyltransf_22"/>
    <property type="match status" value="1"/>
</dbReference>
<keyword evidence="2" id="KW-0812">Transmembrane</keyword>
<evidence type="ECO:0000259" key="3">
    <source>
        <dbReference type="Pfam" id="PF13383"/>
    </source>
</evidence>
<dbReference type="InterPro" id="IPR026913">
    <property type="entry name" value="METTL24"/>
</dbReference>
<accession>A0A1E7FU08</accession>
<evidence type="ECO:0000256" key="1">
    <source>
        <dbReference type="SAM" id="MobiDB-lite"/>
    </source>
</evidence>
<name>A0A1E7FU08_9STRA</name>
<feature type="region of interest" description="Disordered" evidence="1">
    <location>
        <begin position="150"/>
        <end position="177"/>
    </location>
</feature>
<protein>
    <recommendedName>
        <fullName evidence="3">Methyltransferase domain-containing protein</fullName>
    </recommendedName>
</protein>
<dbReference type="AlphaFoldDB" id="A0A1E7FU08"/>
<keyword evidence="2" id="KW-0472">Membrane</keyword>
<feature type="region of interest" description="Disordered" evidence="1">
    <location>
        <begin position="200"/>
        <end position="223"/>
    </location>
</feature>
<dbReference type="OrthoDB" id="46876at2759"/>
<reference evidence="4 5" key="1">
    <citation type="submission" date="2016-09" db="EMBL/GenBank/DDBJ databases">
        <title>Extensive genetic diversity and differential bi-allelic expression allows diatom success in the polar Southern Ocean.</title>
        <authorList>
            <consortium name="DOE Joint Genome Institute"/>
            <person name="Mock T."/>
            <person name="Otillar R.P."/>
            <person name="Strauss J."/>
            <person name="Dupont C."/>
            <person name="Frickenhaus S."/>
            <person name="Maumus F."/>
            <person name="Mcmullan M."/>
            <person name="Sanges R."/>
            <person name="Schmutz J."/>
            <person name="Toseland A."/>
            <person name="Valas R."/>
            <person name="Veluchamy A."/>
            <person name="Ward B.J."/>
            <person name="Allen A."/>
            <person name="Barry K."/>
            <person name="Falciatore A."/>
            <person name="Ferrante M."/>
            <person name="Fortunato A.E."/>
            <person name="Gloeckner G."/>
            <person name="Gruber A."/>
            <person name="Hipkin R."/>
            <person name="Janech M."/>
            <person name="Kroth P."/>
            <person name="Leese F."/>
            <person name="Lindquist E."/>
            <person name="Lyon B.R."/>
            <person name="Martin J."/>
            <person name="Mayer C."/>
            <person name="Parker M."/>
            <person name="Quesneville H."/>
            <person name="Raymond J."/>
            <person name="Uhlig C."/>
            <person name="Valentin K.U."/>
            <person name="Worden A.Z."/>
            <person name="Armbrust E.V."/>
            <person name="Bowler C."/>
            <person name="Green B."/>
            <person name="Moulton V."/>
            <person name="Van Oosterhout C."/>
            <person name="Grigoriev I."/>
        </authorList>
    </citation>
    <scope>NUCLEOTIDE SEQUENCE [LARGE SCALE GENOMIC DNA]</scope>
    <source>
        <strain evidence="4 5">CCMP1102</strain>
    </source>
</reference>
<feature type="transmembrane region" description="Helical" evidence="2">
    <location>
        <begin position="21"/>
        <end position="40"/>
    </location>
</feature>
<proteinExistence type="predicted"/>
<evidence type="ECO:0000313" key="5">
    <source>
        <dbReference type="Proteomes" id="UP000095751"/>
    </source>
</evidence>
<feature type="domain" description="Methyltransferase" evidence="3">
    <location>
        <begin position="176"/>
        <end position="412"/>
    </location>
</feature>
<feature type="compositionally biased region" description="Polar residues" evidence="1">
    <location>
        <begin position="152"/>
        <end position="161"/>
    </location>
</feature>
<dbReference type="InParanoid" id="A0A1E7FU08"/>